<proteinExistence type="predicted"/>
<dbReference type="EMBL" id="QTSX02000732">
    <property type="protein sequence ID" value="KAJ9086110.1"/>
    <property type="molecule type" value="Genomic_DNA"/>
</dbReference>
<reference evidence="1" key="1">
    <citation type="submission" date="2022-04" db="EMBL/GenBank/DDBJ databases">
        <title>Genome of the entomopathogenic fungus Entomophthora muscae.</title>
        <authorList>
            <person name="Elya C."/>
            <person name="Lovett B.R."/>
            <person name="Lee E."/>
            <person name="Macias A.M."/>
            <person name="Hajek A.E."/>
            <person name="De Bivort B.L."/>
            <person name="Kasson M.T."/>
            <person name="De Fine Licht H.H."/>
            <person name="Stajich J.E."/>
        </authorList>
    </citation>
    <scope>NUCLEOTIDE SEQUENCE</scope>
    <source>
        <strain evidence="1">Berkeley</strain>
    </source>
</reference>
<evidence type="ECO:0000313" key="1">
    <source>
        <dbReference type="EMBL" id="KAJ9086110.1"/>
    </source>
</evidence>
<comment type="caution">
    <text evidence="1">The sequence shown here is derived from an EMBL/GenBank/DDBJ whole genome shotgun (WGS) entry which is preliminary data.</text>
</comment>
<name>A0ACC2UGE3_9FUNG</name>
<sequence length="119" mass="12684">MPSETQNSCMGTTTLPSFPALEVEQQALPINQHLQHTACSHAGVASAGCWGFEMLARKRSPTPLARPGGEVGSGLGNRSYWPPVSVPEDAILTKIICPQRKAPRRLAPKGPLNSLADLN</sequence>
<keyword evidence="2" id="KW-1185">Reference proteome</keyword>
<gene>
    <name evidence="1" type="ORF">DSO57_1007514</name>
</gene>
<organism evidence="1 2">
    <name type="scientific">Entomophthora muscae</name>
    <dbReference type="NCBI Taxonomy" id="34485"/>
    <lineage>
        <taxon>Eukaryota</taxon>
        <taxon>Fungi</taxon>
        <taxon>Fungi incertae sedis</taxon>
        <taxon>Zoopagomycota</taxon>
        <taxon>Entomophthoromycotina</taxon>
        <taxon>Entomophthoromycetes</taxon>
        <taxon>Entomophthorales</taxon>
        <taxon>Entomophthoraceae</taxon>
        <taxon>Entomophthora</taxon>
    </lineage>
</organism>
<protein>
    <submittedName>
        <fullName evidence="1">Uncharacterized protein</fullName>
    </submittedName>
</protein>
<accession>A0ACC2UGE3</accession>
<evidence type="ECO:0000313" key="2">
    <source>
        <dbReference type="Proteomes" id="UP001165960"/>
    </source>
</evidence>
<dbReference type="Proteomes" id="UP001165960">
    <property type="component" value="Unassembled WGS sequence"/>
</dbReference>